<dbReference type="EMBL" id="CM027684">
    <property type="protein sequence ID" value="KAG0530914.1"/>
    <property type="molecule type" value="Genomic_DNA"/>
</dbReference>
<dbReference type="Pfam" id="PF18052">
    <property type="entry name" value="Rx_N"/>
    <property type="match status" value="1"/>
</dbReference>
<sequence>MATILFSFAGSCIQKLQEVITEEAIQILGVKQELSDLQQTMRQIQCFLKDADRRRIEDLSVSNWLSDLKDAMYSADDIIDFARFKGSKLLGEQPSPSSSSRKLATCTGFPLISCFSTIWTRREISVQIRSLKERIDRIAELGTKFMFQIEPVLSISDMRKTSHLVEPNIVGKEIIYATNRLLELVLNHREDKVYKIGIVGTGGIGKTTLAQKLYNDHRLKGSFEKHAWICVSQQYSQVPLLKEILRNIGVQQEQGESLGELKAKLAEAINGKRFLLVLDDLWESDVWTNLLRTPLAAADQVTILVTTRHDTVAKAIGIGHMHRVELLSEEVGWELLWKSMNISSEKEVLNLRETGIGIVQNFCINLYSCFRDKTFVFFMYRICFPLLHCWIALLLIFGNPKSTSAPYISNSKKCSFSY</sequence>
<keyword evidence="4" id="KW-0547">Nucleotide-binding</keyword>
<evidence type="ECO:0000256" key="1">
    <source>
        <dbReference type="ARBA" id="ARBA00008894"/>
    </source>
</evidence>
<dbReference type="GO" id="GO:0005524">
    <property type="term" value="F:ATP binding"/>
    <property type="evidence" value="ECO:0007669"/>
    <property type="project" value="UniProtKB-KW"/>
</dbReference>
<dbReference type="GO" id="GO:0043531">
    <property type="term" value="F:ADP binding"/>
    <property type="evidence" value="ECO:0007669"/>
    <property type="project" value="InterPro"/>
</dbReference>
<dbReference type="AlphaFoldDB" id="A0A921R0D8"/>
<dbReference type="PANTHER" id="PTHR36766">
    <property type="entry name" value="PLANT BROAD-SPECTRUM MILDEW RESISTANCE PROTEIN RPW8"/>
    <property type="match status" value="1"/>
</dbReference>
<feature type="domain" description="Disease resistance N-terminal" evidence="9">
    <location>
        <begin position="10"/>
        <end position="86"/>
    </location>
</feature>
<keyword evidence="2" id="KW-0433">Leucine-rich repeat</keyword>
<protein>
    <recommendedName>
        <fullName evidence="12">AAA+ ATPase domain-containing protein</fullName>
    </recommendedName>
</protein>
<organism evidence="10 11">
    <name type="scientific">Sorghum bicolor</name>
    <name type="common">Sorghum</name>
    <name type="synonym">Sorghum vulgare</name>
    <dbReference type="NCBI Taxonomy" id="4558"/>
    <lineage>
        <taxon>Eukaryota</taxon>
        <taxon>Viridiplantae</taxon>
        <taxon>Streptophyta</taxon>
        <taxon>Embryophyta</taxon>
        <taxon>Tracheophyta</taxon>
        <taxon>Spermatophyta</taxon>
        <taxon>Magnoliopsida</taxon>
        <taxon>Liliopsida</taxon>
        <taxon>Poales</taxon>
        <taxon>Poaceae</taxon>
        <taxon>PACMAD clade</taxon>
        <taxon>Panicoideae</taxon>
        <taxon>Andropogonodae</taxon>
        <taxon>Andropogoneae</taxon>
        <taxon>Sorghinae</taxon>
        <taxon>Sorghum</taxon>
    </lineage>
</organism>
<dbReference type="PANTHER" id="PTHR36766:SF70">
    <property type="entry name" value="DISEASE RESISTANCE PROTEIN RGA4"/>
    <property type="match status" value="1"/>
</dbReference>
<name>A0A921R0D8_SORBI</name>
<evidence type="ECO:0000259" key="9">
    <source>
        <dbReference type="Pfam" id="PF18052"/>
    </source>
</evidence>
<evidence type="ECO:0000256" key="2">
    <source>
        <dbReference type="ARBA" id="ARBA00022614"/>
    </source>
</evidence>
<accession>A0A921R0D8</accession>
<dbReference type="InterPro" id="IPR038005">
    <property type="entry name" value="RX-like_CC"/>
</dbReference>
<comment type="similarity">
    <text evidence="1">Belongs to the disease resistance NB-LRR family.</text>
</comment>
<dbReference type="Gene3D" id="1.20.5.4130">
    <property type="match status" value="1"/>
</dbReference>
<keyword evidence="7" id="KW-0472">Membrane</keyword>
<reference evidence="10" key="2">
    <citation type="submission" date="2020-10" db="EMBL/GenBank/DDBJ databases">
        <authorList>
            <person name="Cooper E.A."/>
            <person name="Brenton Z.W."/>
            <person name="Flinn B.S."/>
            <person name="Jenkins J."/>
            <person name="Shu S."/>
            <person name="Flowers D."/>
            <person name="Luo F."/>
            <person name="Wang Y."/>
            <person name="Xia P."/>
            <person name="Barry K."/>
            <person name="Daum C."/>
            <person name="Lipzen A."/>
            <person name="Yoshinaga Y."/>
            <person name="Schmutz J."/>
            <person name="Saski C."/>
            <person name="Vermerris W."/>
            <person name="Kresovich S."/>
        </authorList>
    </citation>
    <scope>NUCLEOTIDE SEQUENCE</scope>
</reference>
<dbReference type="InterPro" id="IPR027417">
    <property type="entry name" value="P-loop_NTPase"/>
</dbReference>
<evidence type="ECO:0000256" key="6">
    <source>
        <dbReference type="ARBA" id="ARBA00022840"/>
    </source>
</evidence>
<evidence type="ECO:0000259" key="8">
    <source>
        <dbReference type="Pfam" id="PF00931"/>
    </source>
</evidence>
<reference evidence="10" key="1">
    <citation type="journal article" date="2019" name="BMC Genomics">
        <title>A new reference genome for Sorghum bicolor reveals high levels of sequence similarity between sweet and grain genotypes: implications for the genetics of sugar metabolism.</title>
        <authorList>
            <person name="Cooper E.A."/>
            <person name="Brenton Z.W."/>
            <person name="Flinn B.S."/>
            <person name="Jenkins J."/>
            <person name="Shu S."/>
            <person name="Flowers D."/>
            <person name="Luo F."/>
            <person name="Wang Y."/>
            <person name="Xia P."/>
            <person name="Barry K."/>
            <person name="Daum C."/>
            <person name="Lipzen A."/>
            <person name="Yoshinaga Y."/>
            <person name="Schmutz J."/>
            <person name="Saski C."/>
            <person name="Vermerris W."/>
            <person name="Kresovich S."/>
        </authorList>
    </citation>
    <scope>NUCLEOTIDE SEQUENCE</scope>
</reference>
<dbReference type="SUPFAM" id="SSF52540">
    <property type="entry name" value="P-loop containing nucleoside triphosphate hydrolases"/>
    <property type="match status" value="1"/>
</dbReference>
<evidence type="ECO:0000256" key="5">
    <source>
        <dbReference type="ARBA" id="ARBA00022821"/>
    </source>
</evidence>
<evidence type="ECO:0008006" key="12">
    <source>
        <dbReference type="Google" id="ProtNLM"/>
    </source>
</evidence>
<feature type="domain" description="NB-ARC" evidence="8">
    <location>
        <begin position="190"/>
        <end position="339"/>
    </location>
</feature>
<keyword evidence="5" id="KW-0611">Plant defense</keyword>
<dbReference type="GO" id="GO:0006952">
    <property type="term" value="P:defense response"/>
    <property type="evidence" value="ECO:0007669"/>
    <property type="project" value="UniProtKB-KW"/>
</dbReference>
<dbReference type="FunFam" id="3.40.50.300:FF:001091">
    <property type="entry name" value="Probable disease resistance protein At1g61300"/>
    <property type="match status" value="1"/>
</dbReference>
<dbReference type="Pfam" id="PF00931">
    <property type="entry name" value="NB-ARC"/>
    <property type="match status" value="1"/>
</dbReference>
<dbReference type="Proteomes" id="UP000807115">
    <property type="component" value="Chromosome 5"/>
</dbReference>
<gene>
    <name evidence="10" type="ORF">BDA96_05G228300</name>
</gene>
<evidence type="ECO:0000256" key="4">
    <source>
        <dbReference type="ARBA" id="ARBA00022741"/>
    </source>
</evidence>
<evidence type="ECO:0000313" key="10">
    <source>
        <dbReference type="EMBL" id="KAG0530914.1"/>
    </source>
</evidence>
<proteinExistence type="inferred from homology"/>
<dbReference type="InterPro" id="IPR041118">
    <property type="entry name" value="Rx_N"/>
</dbReference>
<evidence type="ECO:0000313" key="11">
    <source>
        <dbReference type="Proteomes" id="UP000807115"/>
    </source>
</evidence>
<dbReference type="CDD" id="cd14798">
    <property type="entry name" value="RX-CC_like"/>
    <property type="match status" value="1"/>
</dbReference>
<keyword evidence="6" id="KW-0067">ATP-binding</keyword>
<evidence type="ECO:0000256" key="3">
    <source>
        <dbReference type="ARBA" id="ARBA00022737"/>
    </source>
</evidence>
<dbReference type="InterPro" id="IPR002182">
    <property type="entry name" value="NB-ARC"/>
</dbReference>
<keyword evidence="7" id="KW-1133">Transmembrane helix</keyword>
<dbReference type="Gene3D" id="3.40.50.300">
    <property type="entry name" value="P-loop containing nucleotide triphosphate hydrolases"/>
    <property type="match status" value="1"/>
</dbReference>
<comment type="caution">
    <text evidence="10">The sequence shown here is derived from an EMBL/GenBank/DDBJ whole genome shotgun (WGS) entry which is preliminary data.</text>
</comment>
<feature type="transmembrane region" description="Helical" evidence="7">
    <location>
        <begin position="375"/>
        <end position="397"/>
    </location>
</feature>
<dbReference type="PRINTS" id="PR00364">
    <property type="entry name" value="DISEASERSIST"/>
</dbReference>
<keyword evidence="7" id="KW-0812">Transmembrane</keyword>
<keyword evidence="3" id="KW-0677">Repeat</keyword>
<evidence type="ECO:0000256" key="7">
    <source>
        <dbReference type="SAM" id="Phobius"/>
    </source>
</evidence>